<evidence type="ECO:0000256" key="2">
    <source>
        <dbReference type="ARBA" id="ARBA00022448"/>
    </source>
</evidence>
<feature type="domain" description="Tripartite ATP-independent periplasmic transporters DctQ component" evidence="10">
    <location>
        <begin position="20"/>
        <end position="148"/>
    </location>
</feature>
<keyword evidence="6 9" id="KW-1133">Transmembrane helix</keyword>
<dbReference type="PANTHER" id="PTHR35011:SF2">
    <property type="entry name" value="2,3-DIKETO-L-GULONATE TRAP TRANSPORTER SMALL PERMEASE PROTEIN YIAM"/>
    <property type="match status" value="1"/>
</dbReference>
<evidence type="ECO:0000313" key="11">
    <source>
        <dbReference type="EMBL" id="REG24305.1"/>
    </source>
</evidence>
<protein>
    <submittedName>
        <fullName evidence="11">C4-dicarboxylate transporter DctQ subunit</fullName>
    </submittedName>
</protein>
<name>A0A3E0AX97_9STAP</name>
<evidence type="ECO:0000256" key="6">
    <source>
        <dbReference type="ARBA" id="ARBA00022989"/>
    </source>
</evidence>
<accession>A0A3E0AX97</accession>
<reference evidence="11 12" key="1">
    <citation type="submission" date="2018-08" db="EMBL/GenBank/DDBJ databases">
        <title>Genomic Encyclopedia of Type Strains, Phase IV (KMG-IV): sequencing the most valuable type-strain genomes for metagenomic binning, comparative biology and taxonomic classification.</title>
        <authorList>
            <person name="Goeker M."/>
        </authorList>
    </citation>
    <scope>NUCLEOTIDE SEQUENCE [LARGE SCALE GENOMIC DNA]</scope>
    <source>
        <strain evidence="11 12">DSM 17274</strain>
    </source>
</reference>
<keyword evidence="2" id="KW-0813">Transport</keyword>
<gene>
    <name evidence="11" type="ORF">DFR63_1399</name>
</gene>
<dbReference type="InterPro" id="IPR055348">
    <property type="entry name" value="DctQ"/>
</dbReference>
<dbReference type="AlphaFoldDB" id="A0A3E0AX97"/>
<keyword evidence="5 9" id="KW-0812">Transmembrane</keyword>
<dbReference type="PANTHER" id="PTHR35011">
    <property type="entry name" value="2,3-DIKETO-L-GULONATE TRAP TRANSPORTER SMALL PERMEASE PROTEIN YIAM"/>
    <property type="match status" value="1"/>
</dbReference>
<dbReference type="InterPro" id="IPR007387">
    <property type="entry name" value="TRAP_DctQ"/>
</dbReference>
<proteinExistence type="inferred from homology"/>
<evidence type="ECO:0000256" key="3">
    <source>
        <dbReference type="ARBA" id="ARBA00022475"/>
    </source>
</evidence>
<dbReference type="GO" id="GO:0015740">
    <property type="term" value="P:C4-dicarboxylate transport"/>
    <property type="evidence" value="ECO:0007669"/>
    <property type="project" value="TreeGrafter"/>
</dbReference>
<feature type="transmembrane region" description="Helical" evidence="9">
    <location>
        <begin position="12"/>
        <end position="31"/>
    </location>
</feature>
<comment type="caution">
    <text evidence="11">The sequence shown here is derived from an EMBL/GenBank/DDBJ whole genome shotgun (WGS) entry which is preliminary data.</text>
</comment>
<dbReference type="GO" id="GO:0022857">
    <property type="term" value="F:transmembrane transporter activity"/>
    <property type="evidence" value="ECO:0007669"/>
    <property type="project" value="TreeGrafter"/>
</dbReference>
<evidence type="ECO:0000256" key="1">
    <source>
        <dbReference type="ARBA" id="ARBA00004429"/>
    </source>
</evidence>
<feature type="transmembrane region" description="Helical" evidence="9">
    <location>
        <begin position="43"/>
        <end position="61"/>
    </location>
</feature>
<keyword evidence="3" id="KW-1003">Cell membrane</keyword>
<evidence type="ECO:0000256" key="7">
    <source>
        <dbReference type="ARBA" id="ARBA00023136"/>
    </source>
</evidence>
<evidence type="ECO:0000256" key="8">
    <source>
        <dbReference type="ARBA" id="ARBA00038436"/>
    </source>
</evidence>
<keyword evidence="4" id="KW-0997">Cell inner membrane</keyword>
<dbReference type="RefSeq" id="WP_245954156.1">
    <property type="nucleotide sequence ID" value="NZ_CBCSHX010000003.1"/>
</dbReference>
<comment type="subcellular location">
    <subcellularLocation>
        <location evidence="1">Cell inner membrane</location>
        <topology evidence="1">Multi-pass membrane protein</topology>
    </subcellularLocation>
</comment>
<feature type="transmembrane region" description="Helical" evidence="9">
    <location>
        <begin position="82"/>
        <end position="103"/>
    </location>
</feature>
<evidence type="ECO:0000256" key="5">
    <source>
        <dbReference type="ARBA" id="ARBA00022692"/>
    </source>
</evidence>
<feature type="transmembrane region" description="Helical" evidence="9">
    <location>
        <begin position="123"/>
        <end position="143"/>
    </location>
</feature>
<evidence type="ECO:0000313" key="12">
    <source>
        <dbReference type="Proteomes" id="UP000257076"/>
    </source>
</evidence>
<evidence type="ECO:0000256" key="4">
    <source>
        <dbReference type="ARBA" id="ARBA00022519"/>
    </source>
</evidence>
<dbReference type="EMBL" id="QUMW01000011">
    <property type="protein sequence ID" value="REG24305.1"/>
    <property type="molecule type" value="Genomic_DNA"/>
</dbReference>
<dbReference type="Pfam" id="PF04290">
    <property type="entry name" value="DctQ"/>
    <property type="match status" value="1"/>
</dbReference>
<evidence type="ECO:0000259" key="10">
    <source>
        <dbReference type="Pfam" id="PF04290"/>
    </source>
</evidence>
<sequence length="155" mass="17757">MKTLVKAENYFVGIMIILATLLLFANIILRYFFNANTTWAEEFVRYSMIWITFIGMAICFKKGIHFSVDILIKSLPDKGSRLLQIIINIISIIFMLLLIYYGMEITIFNFHSGQITPSLEIGIFWVYLAIPVGAALSLLHLILNTIEITKHGHNE</sequence>
<dbReference type="GO" id="GO:0005886">
    <property type="term" value="C:plasma membrane"/>
    <property type="evidence" value="ECO:0007669"/>
    <property type="project" value="UniProtKB-SubCell"/>
</dbReference>
<dbReference type="Proteomes" id="UP000257076">
    <property type="component" value="Unassembled WGS sequence"/>
</dbReference>
<evidence type="ECO:0000256" key="9">
    <source>
        <dbReference type="SAM" id="Phobius"/>
    </source>
</evidence>
<comment type="similarity">
    <text evidence="8">Belongs to the TRAP transporter small permease family.</text>
</comment>
<organism evidence="11 12">
    <name type="scientific">Jeotgalicoccus halotolerans</name>
    <dbReference type="NCBI Taxonomy" id="157227"/>
    <lineage>
        <taxon>Bacteria</taxon>
        <taxon>Bacillati</taxon>
        <taxon>Bacillota</taxon>
        <taxon>Bacilli</taxon>
        <taxon>Bacillales</taxon>
        <taxon>Staphylococcaceae</taxon>
        <taxon>Jeotgalicoccus</taxon>
    </lineage>
</organism>
<keyword evidence="7 9" id="KW-0472">Membrane</keyword>
<keyword evidence="12" id="KW-1185">Reference proteome</keyword>